<dbReference type="AlphaFoldDB" id="A0A1Q2M2U8"/>
<dbReference type="KEGG" id="maga:Mag101_04915"/>
<dbReference type="RefSeq" id="WP_077401596.1">
    <property type="nucleotide sequence ID" value="NZ_CP019650.1"/>
</dbReference>
<feature type="domain" description="Alpha/beta hydrolase fold-5" evidence="2">
    <location>
        <begin position="68"/>
        <end position="237"/>
    </location>
</feature>
<feature type="chain" id="PRO_5012569115" description="Alpha/beta hydrolase fold-5 domain-containing protein" evidence="1">
    <location>
        <begin position="26"/>
        <end position="249"/>
    </location>
</feature>
<sequence length="249" mass="27212">MILTKLIRGFVFASVLFSFHQVAVADAQSEVDTAMTSSPSVAVFQKRNFVGVSLFFGFEPVAPISNRGVIVYPGAFQDPRAYAPIARHFADQGYYAAVVTPPFNFGFLGTHYGTYVKNHWRNDVADWVVAGHSLGGTVAALWVDNNRAPSDGIAGLVLLAAYPDALTNLSDIQIPVTSIWGSVDGLTTESDIEGSKDQLPANTNYVRIEGGNHTQFYYSDTLQNNDNPAQIPREEQQLIVEREIAAMLH</sequence>
<keyword evidence="4" id="KW-1185">Reference proteome</keyword>
<keyword evidence="1" id="KW-0732">Signal</keyword>
<evidence type="ECO:0000313" key="3">
    <source>
        <dbReference type="EMBL" id="AQQ67055.1"/>
    </source>
</evidence>
<dbReference type="Pfam" id="PF12695">
    <property type="entry name" value="Abhydrolase_5"/>
    <property type="match status" value="1"/>
</dbReference>
<feature type="signal peptide" evidence="1">
    <location>
        <begin position="1"/>
        <end position="25"/>
    </location>
</feature>
<organism evidence="3 4">
    <name type="scientific">Microbulbifer agarilyticus</name>
    <dbReference type="NCBI Taxonomy" id="260552"/>
    <lineage>
        <taxon>Bacteria</taxon>
        <taxon>Pseudomonadati</taxon>
        <taxon>Pseudomonadota</taxon>
        <taxon>Gammaproteobacteria</taxon>
        <taxon>Cellvibrionales</taxon>
        <taxon>Microbulbiferaceae</taxon>
        <taxon>Microbulbifer</taxon>
    </lineage>
</organism>
<dbReference type="Gene3D" id="3.40.50.1820">
    <property type="entry name" value="alpha/beta hydrolase"/>
    <property type="match status" value="1"/>
</dbReference>
<proteinExistence type="predicted"/>
<evidence type="ECO:0000313" key="4">
    <source>
        <dbReference type="Proteomes" id="UP000188219"/>
    </source>
</evidence>
<dbReference type="EMBL" id="CP019650">
    <property type="protein sequence ID" value="AQQ67055.1"/>
    <property type="molecule type" value="Genomic_DNA"/>
</dbReference>
<evidence type="ECO:0000256" key="1">
    <source>
        <dbReference type="SAM" id="SignalP"/>
    </source>
</evidence>
<protein>
    <recommendedName>
        <fullName evidence="2">Alpha/beta hydrolase fold-5 domain-containing protein</fullName>
    </recommendedName>
</protein>
<dbReference type="GO" id="GO:0016787">
    <property type="term" value="F:hydrolase activity"/>
    <property type="evidence" value="ECO:0007669"/>
    <property type="project" value="InterPro"/>
</dbReference>
<dbReference type="OrthoDB" id="9780932at2"/>
<evidence type="ECO:0000259" key="2">
    <source>
        <dbReference type="Pfam" id="PF12695"/>
    </source>
</evidence>
<gene>
    <name evidence="3" type="ORF">Mag101_04915</name>
</gene>
<dbReference type="SUPFAM" id="SSF53474">
    <property type="entry name" value="alpha/beta-Hydrolases"/>
    <property type="match status" value="1"/>
</dbReference>
<dbReference type="InterPro" id="IPR029059">
    <property type="entry name" value="AB_hydrolase_5"/>
</dbReference>
<dbReference type="InterPro" id="IPR029058">
    <property type="entry name" value="AB_hydrolase_fold"/>
</dbReference>
<name>A0A1Q2M2U8_9GAMM</name>
<accession>A0A1Q2M2U8</accession>
<dbReference type="Proteomes" id="UP000188219">
    <property type="component" value="Chromosome"/>
</dbReference>
<reference evidence="3" key="1">
    <citation type="submission" date="2017-02" db="EMBL/GenBank/DDBJ databases">
        <title>Genome of Microbulbifer agarilyticus GP101.</title>
        <authorList>
            <person name="Jung J."/>
            <person name="Bae S.S."/>
            <person name="Baek K."/>
        </authorList>
    </citation>
    <scope>NUCLEOTIDE SEQUENCE [LARGE SCALE GENOMIC DNA]</scope>
    <source>
        <strain evidence="3">GP101</strain>
    </source>
</reference>